<protein>
    <submittedName>
        <fullName evidence="1">TrkH family potassium uptake protein</fullName>
    </submittedName>
</protein>
<organism evidence="1 2">
    <name type="scientific">Dubosiella muris</name>
    <dbReference type="NCBI Taxonomy" id="3038133"/>
    <lineage>
        <taxon>Bacteria</taxon>
        <taxon>Bacillati</taxon>
        <taxon>Bacillota</taxon>
        <taxon>Erysipelotrichia</taxon>
        <taxon>Erysipelotrichales</taxon>
        <taxon>Erysipelotrichaceae</taxon>
        <taxon>Dubosiella</taxon>
    </lineage>
</organism>
<dbReference type="EMBL" id="SRYG01000010">
    <property type="protein sequence ID" value="TGY66048.1"/>
    <property type="molecule type" value="Genomic_DNA"/>
</dbReference>
<gene>
    <name evidence="1" type="ORF">E5336_06050</name>
</gene>
<keyword evidence="2" id="KW-1185">Reference proteome</keyword>
<comment type="caution">
    <text evidence="1">The sequence shown here is derived from an EMBL/GenBank/DDBJ whole genome shotgun (WGS) entry which is preliminary data.</text>
</comment>
<dbReference type="Proteomes" id="UP000308836">
    <property type="component" value="Unassembled WGS sequence"/>
</dbReference>
<name>A0AC61R8N2_9FIRM</name>
<sequence>MASRLTKYSLPGRIMMLVGLLVSFPIVLAPFLENGLREAVWFLVPGAGSVALGMLVCAFWRQDGTMDTAWRPTLQRTSLTVLFAWVWGILVGSLPFLFGMGLTPVQALFESVSGWTTTGLSVIDVTKCSDLFLFYRSFIQFCGGLGFVAVMMVIVVEKQSMSLYNAEGHSDQIKPNLKKSAQAIGLMYCGFLLAGTIAYRLVGMSWFDGVNHAMCALSTGGFSTRLNSIGEYESVAIDIVTIVLMLIGTTNFAALMLLVKGKWKKFSKISEVRFMAVVLLVVIPMMTVSLSNAFQLSLWDGFKHAAFDSVSALSTSGFSSMAYDAWPPFAIGLMIVLMLFGGGAGSTAGGIKLNRVYLMLRFAKDHMRAMVSNKRQVHVSYYETAQGKTAIDESLKDGTTTFVTVYFCLFLVGSLLITLTAGCGLTEGMFEFASSLGTVGLSIGLTNPATAAPVLLVEMFGMVFGRLEIFLIFTGLFCGWNVIRSAFSKRVGG</sequence>
<proteinExistence type="predicted"/>
<reference evidence="1" key="1">
    <citation type="submission" date="2019-04" db="EMBL/GenBank/DDBJ databases">
        <title>Microbes associate with the intestines of laboratory mice.</title>
        <authorList>
            <person name="Navarre W."/>
            <person name="Wong E."/>
            <person name="Huang K."/>
            <person name="Tropini C."/>
            <person name="Ng K."/>
            <person name="Yu B."/>
        </authorList>
    </citation>
    <scope>NUCLEOTIDE SEQUENCE</scope>
    <source>
        <strain evidence="1">NM09_H32</strain>
    </source>
</reference>
<evidence type="ECO:0000313" key="2">
    <source>
        <dbReference type="Proteomes" id="UP000308836"/>
    </source>
</evidence>
<accession>A0AC61R8N2</accession>
<evidence type="ECO:0000313" key="1">
    <source>
        <dbReference type="EMBL" id="TGY66048.1"/>
    </source>
</evidence>